<dbReference type="GO" id="GO:0046872">
    <property type="term" value="F:metal ion binding"/>
    <property type="evidence" value="ECO:0007669"/>
    <property type="project" value="UniProtKB-KW"/>
</dbReference>
<dbReference type="PANTHER" id="PTHR30557">
    <property type="entry name" value="THIAMINE BIOSYNTHESIS PROTEIN THIC"/>
    <property type="match status" value="1"/>
</dbReference>
<organism evidence="9">
    <name type="scientific">marine sediment metagenome</name>
    <dbReference type="NCBI Taxonomy" id="412755"/>
    <lineage>
        <taxon>unclassified sequences</taxon>
        <taxon>metagenomes</taxon>
        <taxon>ecological metagenomes</taxon>
    </lineage>
</organism>
<dbReference type="AlphaFoldDB" id="X1GY45"/>
<dbReference type="InterPro" id="IPR038521">
    <property type="entry name" value="ThiC/Bza_core_dom"/>
</dbReference>
<name>X1GY45_9ZZZZ</name>
<evidence type="ECO:0000256" key="7">
    <source>
        <dbReference type="ARBA" id="ARBA00023014"/>
    </source>
</evidence>
<evidence type="ECO:0000256" key="3">
    <source>
        <dbReference type="ARBA" id="ARBA00022691"/>
    </source>
</evidence>
<accession>X1GY45</accession>
<dbReference type="GO" id="GO:0009228">
    <property type="term" value="P:thiamine biosynthetic process"/>
    <property type="evidence" value="ECO:0007669"/>
    <property type="project" value="InterPro"/>
</dbReference>
<proteinExistence type="predicted"/>
<keyword evidence="6" id="KW-0408">Iron</keyword>
<protein>
    <recommendedName>
        <fullName evidence="10">Phosphomethylpyrimidine synthase</fullName>
    </recommendedName>
</protein>
<evidence type="ECO:0000256" key="6">
    <source>
        <dbReference type="ARBA" id="ARBA00023004"/>
    </source>
</evidence>
<comment type="cofactor">
    <cofactor evidence="1">
        <name>[4Fe-4S] cluster</name>
        <dbReference type="ChEBI" id="CHEBI:49883"/>
    </cofactor>
</comment>
<evidence type="ECO:0000256" key="1">
    <source>
        <dbReference type="ARBA" id="ARBA00001966"/>
    </source>
</evidence>
<keyword evidence="7" id="KW-0411">Iron-sulfur</keyword>
<reference evidence="9" key="1">
    <citation type="journal article" date="2014" name="Front. Microbiol.">
        <title>High frequency of phylogenetically diverse reductive dehalogenase-homologous genes in deep subseafloor sedimentary metagenomes.</title>
        <authorList>
            <person name="Kawai M."/>
            <person name="Futagami T."/>
            <person name="Toyoda A."/>
            <person name="Takaki Y."/>
            <person name="Nishi S."/>
            <person name="Hori S."/>
            <person name="Arai W."/>
            <person name="Tsubouchi T."/>
            <person name="Morono Y."/>
            <person name="Uchiyama I."/>
            <person name="Ito T."/>
            <person name="Fujiyama A."/>
            <person name="Inagaki F."/>
            <person name="Takami H."/>
        </authorList>
    </citation>
    <scope>NUCLEOTIDE SEQUENCE</scope>
    <source>
        <strain evidence="9">Expedition CK06-06</strain>
    </source>
</reference>
<dbReference type="InterPro" id="IPR002817">
    <property type="entry name" value="ThiC/BzaA/B"/>
</dbReference>
<sequence length="219" mass="24413">MTLLSKAGSGKITKEMEIIAKKEGVDSEYIRKSIAEGVVVIPYNKKHKSLEVLSGIGKGLRTKVNTNIGTSPEHVSLEKEIEKLDVAIKAGTDTVMDLSIGGDIDKIRRAIIDRSPVPVGTVPIYQAAVEFAKRKGIVNMTEDYIFNVIEKQAEDGVDFMTVHCGVTRESIKRLRNQGRILDIVSRGGAFLVVWMLHNKKENPLFENYDRLLEIAKKYD</sequence>
<keyword evidence="8" id="KW-0456">Lyase</keyword>
<dbReference type="GO" id="GO:0051539">
    <property type="term" value="F:4 iron, 4 sulfur cluster binding"/>
    <property type="evidence" value="ECO:0007669"/>
    <property type="project" value="UniProtKB-KW"/>
</dbReference>
<dbReference type="EMBL" id="BARU01019188">
    <property type="protein sequence ID" value="GAH49775.1"/>
    <property type="molecule type" value="Genomic_DNA"/>
</dbReference>
<keyword evidence="5" id="KW-0862">Zinc</keyword>
<dbReference type="GO" id="GO:0016829">
    <property type="term" value="F:lyase activity"/>
    <property type="evidence" value="ECO:0007669"/>
    <property type="project" value="UniProtKB-KW"/>
</dbReference>
<feature type="non-terminal residue" evidence="9">
    <location>
        <position position="219"/>
    </location>
</feature>
<comment type="caution">
    <text evidence="9">The sequence shown here is derived from an EMBL/GenBank/DDBJ whole genome shotgun (WGS) entry which is preliminary data.</text>
</comment>
<evidence type="ECO:0000256" key="2">
    <source>
        <dbReference type="ARBA" id="ARBA00022485"/>
    </source>
</evidence>
<evidence type="ECO:0008006" key="10">
    <source>
        <dbReference type="Google" id="ProtNLM"/>
    </source>
</evidence>
<evidence type="ECO:0000256" key="4">
    <source>
        <dbReference type="ARBA" id="ARBA00022723"/>
    </source>
</evidence>
<gene>
    <name evidence="9" type="ORF">S03H2_31622</name>
</gene>
<evidence type="ECO:0000313" key="9">
    <source>
        <dbReference type="EMBL" id="GAH49775.1"/>
    </source>
</evidence>
<keyword evidence="2" id="KW-0004">4Fe-4S</keyword>
<dbReference type="Gene3D" id="3.20.20.540">
    <property type="entry name" value="Radical SAM ThiC family, central domain"/>
    <property type="match status" value="1"/>
</dbReference>
<keyword evidence="3" id="KW-0949">S-adenosyl-L-methionine</keyword>
<evidence type="ECO:0000256" key="5">
    <source>
        <dbReference type="ARBA" id="ARBA00022833"/>
    </source>
</evidence>
<dbReference type="Pfam" id="PF01964">
    <property type="entry name" value="ThiC_Rad_SAM"/>
    <property type="match status" value="1"/>
</dbReference>
<keyword evidence="4" id="KW-0479">Metal-binding</keyword>
<dbReference type="PANTHER" id="PTHR30557:SF1">
    <property type="entry name" value="PHOSPHOMETHYLPYRIMIDINE SYNTHASE, CHLOROPLASTIC"/>
    <property type="match status" value="1"/>
</dbReference>
<evidence type="ECO:0000256" key="8">
    <source>
        <dbReference type="ARBA" id="ARBA00023239"/>
    </source>
</evidence>